<organism evidence="2 3">
    <name type="scientific">Thermodesulfitimonas autotrophica</name>
    <dbReference type="NCBI Taxonomy" id="1894989"/>
    <lineage>
        <taxon>Bacteria</taxon>
        <taxon>Bacillati</taxon>
        <taxon>Bacillota</taxon>
        <taxon>Clostridia</taxon>
        <taxon>Thermoanaerobacterales</taxon>
        <taxon>Thermoanaerobacteraceae</taxon>
        <taxon>Thermodesulfitimonas</taxon>
    </lineage>
</organism>
<evidence type="ECO:0000313" key="2">
    <source>
        <dbReference type="EMBL" id="RPF49571.1"/>
    </source>
</evidence>
<comment type="caution">
    <text evidence="2">The sequence shown here is derived from an EMBL/GenBank/DDBJ whole genome shotgun (WGS) entry which is preliminary data.</text>
</comment>
<evidence type="ECO:0000313" key="3">
    <source>
        <dbReference type="Proteomes" id="UP000282654"/>
    </source>
</evidence>
<proteinExistence type="predicted"/>
<gene>
    <name evidence="2" type="ORF">EDD75_0388</name>
</gene>
<dbReference type="OrthoDB" id="1727345at2"/>
<feature type="transmembrane region" description="Helical" evidence="1">
    <location>
        <begin position="39"/>
        <end position="60"/>
    </location>
</feature>
<dbReference type="RefSeq" id="WP_123927229.1">
    <property type="nucleotide sequence ID" value="NZ_RKRE01000001.1"/>
</dbReference>
<reference evidence="2 3" key="1">
    <citation type="submission" date="2018-11" db="EMBL/GenBank/DDBJ databases">
        <title>Genomic Encyclopedia of Type Strains, Phase IV (KMG-IV): sequencing the most valuable type-strain genomes for metagenomic binning, comparative biology and taxonomic classification.</title>
        <authorList>
            <person name="Goeker M."/>
        </authorList>
    </citation>
    <scope>NUCLEOTIDE SEQUENCE [LARGE SCALE GENOMIC DNA]</scope>
    <source>
        <strain evidence="2 3">DSM 102936</strain>
    </source>
</reference>
<keyword evidence="1" id="KW-0812">Transmembrane</keyword>
<protein>
    <submittedName>
        <fullName evidence="2">Uncharacterized protein</fullName>
    </submittedName>
</protein>
<accession>A0A3N5C094</accession>
<dbReference type="EMBL" id="RKRE01000001">
    <property type="protein sequence ID" value="RPF49571.1"/>
    <property type="molecule type" value="Genomic_DNA"/>
</dbReference>
<keyword evidence="1" id="KW-0472">Membrane</keyword>
<feature type="transmembrane region" description="Helical" evidence="1">
    <location>
        <begin position="90"/>
        <end position="113"/>
    </location>
</feature>
<dbReference type="AlphaFoldDB" id="A0A3N5C094"/>
<keyword evidence="1" id="KW-1133">Transmembrane helix</keyword>
<dbReference type="Proteomes" id="UP000282654">
    <property type="component" value="Unassembled WGS sequence"/>
</dbReference>
<name>A0A3N5C094_9THEO</name>
<evidence type="ECO:0000256" key="1">
    <source>
        <dbReference type="SAM" id="Phobius"/>
    </source>
</evidence>
<keyword evidence="3" id="KW-1185">Reference proteome</keyword>
<sequence length="286" mass="31902">MEAGLTLSVLLFLLLVYLPGSLATAVAGRKREERTVAATVFYGTLVLVLSLSLLYALALAKKSDVLERFVSSLAAAASGKPVDLRAVGGVFALTYFASSAVGLAELFFLSGLVAPPGWMRRCFAWRPVRRTVRFCERQRERLLSLIAERQQGARVRPGDQFLGIFVRFRRAGKRPLVKITFADGTQYSGECLSYSWNGKESVFLRNLDDPRKVSHVVLEGARTVEFLNFAEIESARAGARTKEELEEYLSDLRKNRYILNGISYGYGDELYGDLIQKIEKKLEELG</sequence>